<evidence type="ECO:0000313" key="1">
    <source>
        <dbReference type="EMBL" id="CAB1435852.1"/>
    </source>
</evidence>
<proteinExistence type="predicted"/>
<comment type="caution">
    <text evidence="1">The sequence shown here is derived from an EMBL/GenBank/DDBJ whole genome shotgun (WGS) entry which is preliminary data.</text>
</comment>
<evidence type="ECO:0000313" key="2">
    <source>
        <dbReference type="Proteomes" id="UP001153269"/>
    </source>
</evidence>
<gene>
    <name evidence="1" type="ORF">PLEPLA_LOCUS23891</name>
</gene>
<dbReference type="Proteomes" id="UP001153269">
    <property type="component" value="Unassembled WGS sequence"/>
</dbReference>
<organism evidence="1 2">
    <name type="scientific">Pleuronectes platessa</name>
    <name type="common">European plaice</name>
    <dbReference type="NCBI Taxonomy" id="8262"/>
    <lineage>
        <taxon>Eukaryota</taxon>
        <taxon>Metazoa</taxon>
        <taxon>Chordata</taxon>
        <taxon>Craniata</taxon>
        <taxon>Vertebrata</taxon>
        <taxon>Euteleostomi</taxon>
        <taxon>Actinopterygii</taxon>
        <taxon>Neopterygii</taxon>
        <taxon>Teleostei</taxon>
        <taxon>Neoteleostei</taxon>
        <taxon>Acanthomorphata</taxon>
        <taxon>Carangaria</taxon>
        <taxon>Pleuronectiformes</taxon>
        <taxon>Pleuronectoidei</taxon>
        <taxon>Pleuronectidae</taxon>
        <taxon>Pleuronectes</taxon>
    </lineage>
</organism>
<sequence length="120" mass="13692">MRRERRGTCASHARKTLQGDGEIAFGASWTAFLCCRHFSLPLIISPHLHRQSRDTTRCVTAKGPITTLDHSPTCKPPLTRVTPPLLSTMRRRAPSASQRHQKTIRLLLAHIRYDPMYKYS</sequence>
<protein>
    <submittedName>
        <fullName evidence="1">Uncharacterized protein</fullName>
    </submittedName>
</protein>
<dbReference type="AlphaFoldDB" id="A0A9N7USM6"/>
<dbReference type="EMBL" id="CADEAL010001821">
    <property type="protein sequence ID" value="CAB1435852.1"/>
    <property type="molecule type" value="Genomic_DNA"/>
</dbReference>
<name>A0A9N7USM6_PLEPL</name>
<accession>A0A9N7USM6</accession>
<reference evidence="1" key="1">
    <citation type="submission" date="2020-03" db="EMBL/GenBank/DDBJ databases">
        <authorList>
            <person name="Weist P."/>
        </authorList>
    </citation>
    <scope>NUCLEOTIDE SEQUENCE</scope>
</reference>
<keyword evidence="2" id="KW-1185">Reference proteome</keyword>